<keyword evidence="2" id="KW-1185">Reference proteome</keyword>
<proteinExistence type="predicted"/>
<dbReference type="Proteomes" id="UP000010474">
    <property type="component" value="Plasmid pANACY.06"/>
</dbReference>
<dbReference type="AlphaFoldDB" id="K9ZSU9"/>
<protein>
    <submittedName>
        <fullName evidence="1">Uncharacterized protein</fullName>
    </submittedName>
</protein>
<keyword evidence="1" id="KW-0614">Plasmid</keyword>
<accession>K9ZSU9</accession>
<geneLocation type="plasmid" evidence="1 2">
    <name>pANACY.06</name>
</geneLocation>
<gene>
    <name evidence="1" type="ordered locus">Anacy_6181</name>
</gene>
<dbReference type="KEGG" id="acy:Anacy_6181"/>
<dbReference type="EMBL" id="CP003665">
    <property type="protein sequence ID" value="AFZ61450.1"/>
    <property type="molecule type" value="Genomic_DNA"/>
</dbReference>
<name>K9ZSU9_ANACC</name>
<sequence>MKRIKTVVSFFQIVLIANAIPLTINIEELQLRREKLSCFTSNTFYEWNQTIKLTRNYINDIQKNLNRFFQVPINLLLI</sequence>
<organism evidence="1 2">
    <name type="scientific">Anabaena cylindrica (strain ATCC 27899 / PCC 7122)</name>
    <dbReference type="NCBI Taxonomy" id="272123"/>
    <lineage>
        <taxon>Bacteria</taxon>
        <taxon>Bacillati</taxon>
        <taxon>Cyanobacteriota</taxon>
        <taxon>Cyanophyceae</taxon>
        <taxon>Nostocales</taxon>
        <taxon>Nostocaceae</taxon>
        <taxon>Anabaena</taxon>
    </lineage>
</organism>
<evidence type="ECO:0000313" key="2">
    <source>
        <dbReference type="Proteomes" id="UP000010474"/>
    </source>
</evidence>
<reference evidence="2" key="1">
    <citation type="journal article" date="2013" name="Proc. Natl. Acad. Sci. U.S.A.">
        <title>Improving the coverage of the cyanobacterial phylum using diversity-driven genome sequencing.</title>
        <authorList>
            <person name="Shih P.M."/>
            <person name="Wu D."/>
            <person name="Latifi A."/>
            <person name="Axen S.D."/>
            <person name="Fewer D.P."/>
            <person name="Talla E."/>
            <person name="Calteau A."/>
            <person name="Cai F."/>
            <person name="Tandeau de Marsac N."/>
            <person name="Rippka R."/>
            <person name="Herdman M."/>
            <person name="Sivonen K."/>
            <person name="Coursin T."/>
            <person name="Laurent T."/>
            <person name="Goodwin L."/>
            <person name="Nolan M."/>
            <person name="Davenport K.W."/>
            <person name="Han C.S."/>
            <person name="Rubin E.M."/>
            <person name="Eisen J.A."/>
            <person name="Woyke T."/>
            <person name="Gugger M."/>
            <person name="Kerfeld C.A."/>
        </authorList>
    </citation>
    <scope>NUCLEOTIDE SEQUENCE [LARGE SCALE GENOMIC DNA]</scope>
    <source>
        <strain evidence="2">ATCC 27899 / PCC 7122</strain>
    </source>
</reference>
<dbReference type="HOGENOM" id="CLU_2614229_0_0_3"/>
<evidence type="ECO:0000313" key="1">
    <source>
        <dbReference type="EMBL" id="AFZ61450.1"/>
    </source>
</evidence>